<evidence type="ECO:0000256" key="3">
    <source>
        <dbReference type="ARBA" id="ARBA00022617"/>
    </source>
</evidence>
<dbReference type="NCBIfam" id="TIGR01413">
    <property type="entry name" value="Dyp_perox_fam"/>
    <property type="match status" value="1"/>
</dbReference>
<dbReference type="SUPFAM" id="SSF54909">
    <property type="entry name" value="Dimeric alpha+beta barrel"/>
    <property type="match status" value="1"/>
</dbReference>
<feature type="domain" description="Dyp-type peroxidase C-terminal" evidence="8">
    <location>
        <begin position="15"/>
        <end position="190"/>
    </location>
</feature>
<keyword evidence="7" id="KW-0408">Iron</keyword>
<reference evidence="9 10" key="1">
    <citation type="submission" date="2018-12" db="EMBL/GenBank/DDBJ databases">
        <title>Persistence of Moraxella catarrhalis in Chronic Obstructive Pulmonary Disease and Regulation of the Hag/MID Adhesin.</title>
        <authorList>
            <person name="Murphy T."/>
            <person name="Zhao X."/>
            <person name="Vyas G."/>
            <person name="Aluvathingal J."/>
            <person name="Nadendla S."/>
            <person name="Tallon L."/>
            <person name="Tettelin H."/>
        </authorList>
    </citation>
    <scope>NUCLEOTIDE SEQUENCE [LARGE SCALE GENOMIC DNA]</scope>
    <source>
        <strain evidence="9 10">46P58B1</strain>
    </source>
</reference>
<dbReference type="RefSeq" id="WP_238969813.1">
    <property type="nucleotide sequence ID" value="NZ_CP007669.1"/>
</dbReference>
<dbReference type="InterPro" id="IPR048328">
    <property type="entry name" value="Dyp_perox_C"/>
</dbReference>
<keyword evidence="3" id="KW-0349">Heme</keyword>
<sequence>MESVGILGFDSGNQTARNLFAFKDGTANSNTLDHADKHVWIQQPDWLKDGTYLVVRCIQMHLETWDRTSLNGQDETFGRHRDSGAPIGQSDEFAHLDITAKDDEGNFIIPEISHAGLAKRSGLQLLRRSYSYASGIDPKTGQFDAGLLFISFQKSPMQFTAIQSSLGRVDKMNEYITHIGSGLFACFGGVKQGEYLGQKLFE</sequence>
<proteinExistence type="predicted"/>
<dbReference type="AlphaFoldDB" id="A0A3S9QE28"/>
<name>A0A3S9QE28_MORCA</name>
<dbReference type="GO" id="GO:0046872">
    <property type="term" value="F:metal ion binding"/>
    <property type="evidence" value="ECO:0007669"/>
    <property type="project" value="UniProtKB-KW"/>
</dbReference>
<keyword evidence="6" id="KW-0560">Oxidoreductase</keyword>
<keyword evidence="2 9" id="KW-0575">Peroxidase</keyword>
<keyword evidence="4" id="KW-0479">Metal-binding</keyword>
<gene>
    <name evidence="9" type="ORF">EJK53_0131</name>
</gene>
<dbReference type="GO" id="GO:0004601">
    <property type="term" value="F:peroxidase activity"/>
    <property type="evidence" value="ECO:0007669"/>
    <property type="project" value="UniProtKB-KW"/>
</dbReference>
<evidence type="ECO:0000313" key="10">
    <source>
        <dbReference type="Proteomes" id="UP000280228"/>
    </source>
</evidence>
<evidence type="ECO:0000256" key="2">
    <source>
        <dbReference type="ARBA" id="ARBA00022559"/>
    </source>
</evidence>
<evidence type="ECO:0000256" key="5">
    <source>
        <dbReference type="ARBA" id="ARBA00022729"/>
    </source>
</evidence>
<dbReference type="InterPro" id="IPR006314">
    <property type="entry name" value="Dyp_peroxidase"/>
</dbReference>
<evidence type="ECO:0000256" key="6">
    <source>
        <dbReference type="ARBA" id="ARBA00023002"/>
    </source>
</evidence>
<evidence type="ECO:0000256" key="7">
    <source>
        <dbReference type="ARBA" id="ARBA00023004"/>
    </source>
</evidence>
<dbReference type="PROSITE" id="PS51404">
    <property type="entry name" value="DYP_PEROXIDASE"/>
    <property type="match status" value="1"/>
</dbReference>
<evidence type="ECO:0000256" key="4">
    <source>
        <dbReference type="ARBA" id="ARBA00022723"/>
    </source>
</evidence>
<evidence type="ECO:0000313" key="9">
    <source>
        <dbReference type="EMBL" id="AZQ92954.1"/>
    </source>
</evidence>
<organism evidence="9 10">
    <name type="scientific">Moraxella catarrhalis</name>
    <name type="common">Branhamella catarrhalis</name>
    <dbReference type="NCBI Taxonomy" id="480"/>
    <lineage>
        <taxon>Bacteria</taxon>
        <taxon>Pseudomonadati</taxon>
        <taxon>Pseudomonadota</taxon>
        <taxon>Gammaproteobacteria</taxon>
        <taxon>Moraxellales</taxon>
        <taxon>Moraxellaceae</taxon>
        <taxon>Moraxella</taxon>
    </lineage>
</organism>
<keyword evidence="5" id="KW-0732">Signal</keyword>
<accession>A0A3S9QE28</accession>
<evidence type="ECO:0000259" key="8">
    <source>
        <dbReference type="Pfam" id="PF20628"/>
    </source>
</evidence>
<protein>
    <submittedName>
        <fullName evidence="9">Dyp-type peroxidase family protein</fullName>
    </submittedName>
</protein>
<dbReference type="Pfam" id="PF20628">
    <property type="entry name" value="Dyp_perox_C"/>
    <property type="match status" value="1"/>
</dbReference>
<dbReference type="Proteomes" id="UP000280228">
    <property type="component" value="Chromosome"/>
</dbReference>
<evidence type="ECO:0000256" key="1">
    <source>
        <dbReference type="ARBA" id="ARBA00001970"/>
    </source>
</evidence>
<dbReference type="EMBL" id="CP034662">
    <property type="protein sequence ID" value="AZQ92954.1"/>
    <property type="molecule type" value="Genomic_DNA"/>
</dbReference>
<dbReference type="InterPro" id="IPR011008">
    <property type="entry name" value="Dimeric_a/b-barrel"/>
</dbReference>
<comment type="cofactor">
    <cofactor evidence="1">
        <name>heme b</name>
        <dbReference type="ChEBI" id="CHEBI:60344"/>
    </cofactor>
</comment>
<dbReference type="PANTHER" id="PTHR30521:SF4">
    <property type="entry name" value="DEFERROCHELATASE"/>
    <property type="match status" value="1"/>
</dbReference>
<dbReference type="GO" id="GO:0020037">
    <property type="term" value="F:heme binding"/>
    <property type="evidence" value="ECO:0007669"/>
    <property type="project" value="InterPro"/>
</dbReference>
<dbReference type="GO" id="GO:0005829">
    <property type="term" value="C:cytosol"/>
    <property type="evidence" value="ECO:0007669"/>
    <property type="project" value="TreeGrafter"/>
</dbReference>
<dbReference type="PANTHER" id="PTHR30521">
    <property type="entry name" value="DEFERROCHELATASE/PEROXIDASE"/>
    <property type="match status" value="1"/>
</dbReference>